<proteinExistence type="predicted"/>
<protein>
    <submittedName>
        <fullName evidence="2">Uncharacterized protein</fullName>
    </submittedName>
</protein>
<keyword evidence="1" id="KW-0812">Transmembrane</keyword>
<evidence type="ECO:0000313" key="2">
    <source>
        <dbReference type="EMBL" id="JAR90904.1"/>
    </source>
</evidence>
<keyword evidence="1" id="KW-1133">Transmembrane helix</keyword>
<organism evidence="2">
    <name type="scientific">Ixodes ricinus</name>
    <name type="common">Common tick</name>
    <name type="synonym">Acarus ricinus</name>
    <dbReference type="NCBI Taxonomy" id="34613"/>
    <lineage>
        <taxon>Eukaryota</taxon>
        <taxon>Metazoa</taxon>
        <taxon>Ecdysozoa</taxon>
        <taxon>Arthropoda</taxon>
        <taxon>Chelicerata</taxon>
        <taxon>Arachnida</taxon>
        <taxon>Acari</taxon>
        <taxon>Parasitiformes</taxon>
        <taxon>Ixodida</taxon>
        <taxon>Ixodoidea</taxon>
        <taxon>Ixodidae</taxon>
        <taxon>Ixodinae</taxon>
        <taxon>Ixodes</taxon>
    </lineage>
</organism>
<sequence length="68" mass="7518">MFAISSSRDSVGVRGIPFISMLLFLLYCFNSISSFLVSDSSCFKSRQSLRVCRCSCFSVATSVLERSS</sequence>
<accession>A0A147BJJ4</accession>
<evidence type="ECO:0000256" key="1">
    <source>
        <dbReference type="SAM" id="Phobius"/>
    </source>
</evidence>
<keyword evidence="1" id="KW-0472">Membrane</keyword>
<name>A0A147BJJ4_IXORI</name>
<dbReference type="AlphaFoldDB" id="A0A147BJJ4"/>
<reference evidence="2" key="1">
    <citation type="journal article" date="2018" name="PLoS Negl. Trop. Dis.">
        <title>Sialome diversity of ticks revealed by RNAseq of single tick salivary glands.</title>
        <authorList>
            <person name="Perner J."/>
            <person name="Kropackova S."/>
            <person name="Kopacek P."/>
            <person name="Ribeiro J.M."/>
        </authorList>
    </citation>
    <scope>NUCLEOTIDE SEQUENCE</scope>
    <source>
        <strain evidence="2">Siblings of single egg batch collected in Ceske Budejovice</strain>
        <tissue evidence="2">Salivary glands</tissue>
    </source>
</reference>
<feature type="transmembrane region" description="Helical" evidence="1">
    <location>
        <begin position="15"/>
        <end position="37"/>
    </location>
</feature>
<dbReference type="EMBL" id="GEGO01004500">
    <property type="protein sequence ID" value="JAR90904.1"/>
    <property type="molecule type" value="Transcribed_RNA"/>
</dbReference>